<proteinExistence type="inferred from homology"/>
<dbReference type="GO" id="GO:0006424">
    <property type="term" value="P:glutamyl-tRNA aminoacylation"/>
    <property type="evidence" value="ECO:0007669"/>
    <property type="project" value="UniProtKB-UniRule"/>
</dbReference>
<gene>
    <name evidence="7" type="primary">gltX</name>
    <name evidence="10" type="ORF">D6810_00885</name>
</gene>
<dbReference type="InterPro" id="IPR008925">
    <property type="entry name" value="aa_tRNA-synth_I_cd-bd_sf"/>
</dbReference>
<keyword evidence="2 7" id="KW-0436">Ligase</keyword>
<dbReference type="Gene3D" id="1.10.10.350">
    <property type="match status" value="1"/>
</dbReference>
<dbReference type="HAMAP" id="MF_00022">
    <property type="entry name" value="Glu_tRNA_synth_type1"/>
    <property type="match status" value="1"/>
</dbReference>
<keyword evidence="4 7" id="KW-0067">ATP-binding</keyword>
<dbReference type="Gene3D" id="3.40.50.620">
    <property type="entry name" value="HUPs"/>
    <property type="match status" value="1"/>
</dbReference>
<feature type="binding site" evidence="7">
    <location>
        <position position="282"/>
    </location>
    <ligand>
        <name>ATP</name>
        <dbReference type="ChEBI" id="CHEBI:30616"/>
    </ligand>
</feature>
<dbReference type="PRINTS" id="PR00987">
    <property type="entry name" value="TRNASYNTHGLU"/>
</dbReference>
<feature type="domain" description="Aminoacyl-tRNA synthetase class I anticodon-binding" evidence="9">
    <location>
        <begin position="389"/>
        <end position="521"/>
    </location>
</feature>
<dbReference type="PANTHER" id="PTHR43311">
    <property type="entry name" value="GLUTAMATE--TRNA LIGASE"/>
    <property type="match status" value="1"/>
</dbReference>
<dbReference type="SUPFAM" id="SSF48163">
    <property type="entry name" value="An anticodon-binding domain of class I aminoacyl-tRNA synthetases"/>
    <property type="match status" value="1"/>
</dbReference>
<dbReference type="EC" id="6.1.1.17" evidence="7"/>
<dbReference type="Proteomes" id="UP000269410">
    <property type="component" value="Unassembled WGS sequence"/>
</dbReference>
<dbReference type="GO" id="GO:0008270">
    <property type="term" value="F:zinc ion binding"/>
    <property type="evidence" value="ECO:0007669"/>
    <property type="project" value="InterPro"/>
</dbReference>
<comment type="caution">
    <text evidence="7">Lacks conserved residue(s) required for the propagation of feature annotation.</text>
</comment>
<protein>
    <recommendedName>
        <fullName evidence="7">Glutamate--tRNA ligase</fullName>
        <ecNumber evidence="7">6.1.1.17</ecNumber>
    </recommendedName>
    <alternativeName>
        <fullName evidence="7">Glutamyl-tRNA synthetase</fullName>
        <shortName evidence="7">GluRS</shortName>
    </alternativeName>
</protein>
<dbReference type="InterPro" id="IPR001412">
    <property type="entry name" value="aa-tRNA-synth_I_CS"/>
</dbReference>
<comment type="caution">
    <text evidence="10">The sequence shown here is derived from an EMBL/GenBank/DDBJ whole genome shotgun (WGS) entry which is preliminary data.</text>
</comment>
<dbReference type="InterPro" id="IPR033910">
    <property type="entry name" value="GluRS_core"/>
</dbReference>
<dbReference type="GO" id="GO:0005737">
    <property type="term" value="C:cytoplasm"/>
    <property type="evidence" value="ECO:0007669"/>
    <property type="project" value="UniProtKB-SubCell"/>
</dbReference>
<name>A0A3M0YZK3_9BACT</name>
<dbReference type="AlphaFoldDB" id="A0A3M0YZK3"/>
<dbReference type="InterPro" id="IPR049940">
    <property type="entry name" value="GluQ/Sye"/>
</dbReference>
<dbReference type="Pfam" id="PF00749">
    <property type="entry name" value="tRNA-synt_1c"/>
    <property type="match status" value="1"/>
</dbReference>
<evidence type="ECO:0000256" key="5">
    <source>
        <dbReference type="ARBA" id="ARBA00022917"/>
    </source>
</evidence>
<keyword evidence="3 7" id="KW-0547">Nucleotide-binding</keyword>
<evidence type="ECO:0000259" key="8">
    <source>
        <dbReference type="Pfam" id="PF00749"/>
    </source>
</evidence>
<comment type="subcellular location">
    <subcellularLocation>
        <location evidence="7">Cytoplasm</location>
    </subcellularLocation>
</comment>
<dbReference type="Pfam" id="PF19269">
    <property type="entry name" value="Anticodon_2"/>
    <property type="match status" value="1"/>
</dbReference>
<dbReference type="InterPro" id="IPR004527">
    <property type="entry name" value="Glu-tRNA-ligase_bac/mito"/>
</dbReference>
<keyword evidence="6 7" id="KW-0030">Aminoacyl-tRNA synthetase</keyword>
<dbReference type="GO" id="GO:0005524">
    <property type="term" value="F:ATP binding"/>
    <property type="evidence" value="ECO:0007669"/>
    <property type="project" value="UniProtKB-UniRule"/>
</dbReference>
<accession>A0A3M0YZK3</accession>
<evidence type="ECO:0000259" key="9">
    <source>
        <dbReference type="Pfam" id="PF19269"/>
    </source>
</evidence>
<feature type="short sequence motif" description="'KMSKS' region" evidence="7">
    <location>
        <begin position="279"/>
        <end position="283"/>
    </location>
</feature>
<dbReference type="InterPro" id="IPR045462">
    <property type="entry name" value="aa-tRNA-synth_I_cd-bd"/>
</dbReference>
<dbReference type="SUPFAM" id="SSF52374">
    <property type="entry name" value="Nucleotidylyl transferase"/>
    <property type="match status" value="1"/>
</dbReference>
<organism evidence="10 11">
    <name type="scientific">Candidatus Dojkabacteria bacterium</name>
    <dbReference type="NCBI Taxonomy" id="2099670"/>
    <lineage>
        <taxon>Bacteria</taxon>
        <taxon>Candidatus Dojkabacteria</taxon>
    </lineage>
</organism>
<evidence type="ECO:0000256" key="1">
    <source>
        <dbReference type="ARBA" id="ARBA00007894"/>
    </source>
</evidence>
<comment type="catalytic activity">
    <reaction evidence="7">
        <text>tRNA(Glu) + L-glutamate + ATP = L-glutamyl-tRNA(Glu) + AMP + diphosphate</text>
        <dbReference type="Rhea" id="RHEA:23540"/>
        <dbReference type="Rhea" id="RHEA-COMP:9663"/>
        <dbReference type="Rhea" id="RHEA-COMP:9680"/>
        <dbReference type="ChEBI" id="CHEBI:29985"/>
        <dbReference type="ChEBI" id="CHEBI:30616"/>
        <dbReference type="ChEBI" id="CHEBI:33019"/>
        <dbReference type="ChEBI" id="CHEBI:78442"/>
        <dbReference type="ChEBI" id="CHEBI:78520"/>
        <dbReference type="ChEBI" id="CHEBI:456215"/>
        <dbReference type="EC" id="6.1.1.17"/>
    </reaction>
</comment>
<dbReference type="InterPro" id="IPR020751">
    <property type="entry name" value="aa-tRNA-synth_I_codon-bd_sub2"/>
</dbReference>
<comment type="function">
    <text evidence="7">Catalyzes the attachment of glutamate to tRNA(Glu) in a two-step reaction: glutamate is first activated by ATP to form Glu-AMP and then transferred to the acceptor end of tRNA(Glu).</text>
</comment>
<dbReference type="GO" id="GO:0004818">
    <property type="term" value="F:glutamate-tRNA ligase activity"/>
    <property type="evidence" value="ECO:0007669"/>
    <property type="project" value="UniProtKB-UniRule"/>
</dbReference>
<evidence type="ECO:0000256" key="7">
    <source>
        <dbReference type="HAMAP-Rule" id="MF_00022"/>
    </source>
</evidence>
<dbReference type="InterPro" id="IPR020058">
    <property type="entry name" value="Glu/Gln-tRNA-synth_Ib_cat-dom"/>
</dbReference>
<sequence>MVRTRIAPSPTGPQIHIGNLRTALFSYMWAKKNNGEFILRIEDTDRKRYVPGTVEGLLKVFEDLGIMPDRYPSKEDIDEMENFKFSDDTWIFEDYLDTLDDKIFENKFIQTQRLKLYQKYARRLLREGWLYACFLSSEELEKVKRSLPKHQPFRSPHRFMSPKEVDTRISRGDRFVLRLNVEKCIKEFGVNLDYEDLVLGKMSFDLSTVDDQVMIKSNGIPTYHFAVVIDDYLMGITHPIRGYSWLPSTPKQVLLYKALKWEVIPFGHATDILDPSGGKLSKRKGAVYVSEFLKQGYLPDALLNFVSFLGWKPKITYSRGEKEREIFDFQELVSLFNIENISKTNPVFDRAKLVWYNKQYLKMKSNQELSEIFREWIRKWRFDDPLSKFILDDHKLDAKLELLKERSDNLLNMFEQISFFYLKPNNIDWSIKQLADVLSNKRLILLNIKKLFESFDEDTSKWRHEDWERGMRNIADVYKVKHGDAFMLCRVALVGSPISPPLFESAVILGKKEVTSRLYDAAFRH</sequence>
<evidence type="ECO:0000256" key="2">
    <source>
        <dbReference type="ARBA" id="ARBA00022598"/>
    </source>
</evidence>
<dbReference type="EMBL" id="RFKV01000030">
    <property type="protein sequence ID" value="RMD77469.1"/>
    <property type="molecule type" value="Genomic_DNA"/>
</dbReference>
<dbReference type="PANTHER" id="PTHR43311:SF2">
    <property type="entry name" value="GLUTAMATE--TRNA LIGASE, MITOCHONDRIAL-RELATED"/>
    <property type="match status" value="1"/>
</dbReference>
<dbReference type="InterPro" id="IPR014729">
    <property type="entry name" value="Rossmann-like_a/b/a_fold"/>
</dbReference>
<evidence type="ECO:0000313" key="10">
    <source>
        <dbReference type="EMBL" id="RMD77469.1"/>
    </source>
</evidence>
<dbReference type="GO" id="GO:0000049">
    <property type="term" value="F:tRNA binding"/>
    <property type="evidence" value="ECO:0007669"/>
    <property type="project" value="InterPro"/>
</dbReference>
<comment type="similarity">
    <text evidence="1 7">Belongs to the class-I aminoacyl-tRNA synthetase family. Glutamate--tRNA ligase type 1 subfamily.</text>
</comment>
<keyword evidence="7" id="KW-0963">Cytoplasm</keyword>
<reference evidence="10 11" key="1">
    <citation type="submission" date="2018-10" db="EMBL/GenBank/DDBJ databases">
        <title>Thermophilic Lithotrophy and Phototrophy in an Intertidal, Iron-rich, Geothermal Spring.</title>
        <authorList>
            <person name="Ward L.M."/>
            <person name="Idei A."/>
            <person name="Nakagawa M."/>
            <person name="Ueno Y."/>
            <person name="Fischer W."/>
            <person name="Mcglynn S.E."/>
        </authorList>
    </citation>
    <scope>NUCLEOTIDE SEQUENCE [LARGE SCALE GENOMIC DNA]</scope>
    <source>
        <strain evidence="10">J137</strain>
    </source>
</reference>
<evidence type="ECO:0000313" key="11">
    <source>
        <dbReference type="Proteomes" id="UP000269410"/>
    </source>
</evidence>
<dbReference type="InterPro" id="IPR000924">
    <property type="entry name" value="Glu/Gln-tRNA-synth"/>
</dbReference>
<keyword evidence="5 7" id="KW-0648">Protein biosynthesis</keyword>
<dbReference type="CDD" id="cd00808">
    <property type="entry name" value="GluRS_core"/>
    <property type="match status" value="1"/>
</dbReference>
<comment type="subunit">
    <text evidence="7">Monomer.</text>
</comment>
<evidence type="ECO:0000256" key="6">
    <source>
        <dbReference type="ARBA" id="ARBA00023146"/>
    </source>
</evidence>
<evidence type="ECO:0000256" key="3">
    <source>
        <dbReference type="ARBA" id="ARBA00022741"/>
    </source>
</evidence>
<evidence type="ECO:0000256" key="4">
    <source>
        <dbReference type="ARBA" id="ARBA00022840"/>
    </source>
</evidence>
<dbReference type="PROSITE" id="PS00178">
    <property type="entry name" value="AA_TRNA_LIGASE_I"/>
    <property type="match status" value="1"/>
</dbReference>
<dbReference type="NCBIfam" id="TIGR00464">
    <property type="entry name" value="gltX_bact"/>
    <property type="match status" value="1"/>
</dbReference>
<feature type="domain" description="Glutamyl/glutaminyl-tRNA synthetase class Ib catalytic" evidence="8">
    <location>
        <begin position="1"/>
        <end position="355"/>
    </location>
</feature>